<dbReference type="Proteomes" id="UP000070700">
    <property type="component" value="Unassembled WGS sequence"/>
</dbReference>
<feature type="region of interest" description="Disordered" evidence="1">
    <location>
        <begin position="178"/>
        <end position="221"/>
    </location>
</feature>
<dbReference type="GeneID" id="28830474"/>
<protein>
    <submittedName>
        <fullName evidence="2">Uncharacterized protein</fullName>
    </submittedName>
</protein>
<evidence type="ECO:0000313" key="2">
    <source>
        <dbReference type="EMBL" id="KUJ08389.1"/>
    </source>
</evidence>
<name>A0A132B8R8_MOLSC</name>
<keyword evidence="3" id="KW-1185">Reference proteome</keyword>
<accession>A0A132B8R8</accession>
<dbReference type="RefSeq" id="XP_018062744.1">
    <property type="nucleotide sequence ID" value="XM_018220748.1"/>
</dbReference>
<dbReference type="OrthoDB" id="10499800at2759"/>
<dbReference type="AlphaFoldDB" id="A0A132B8R8"/>
<sequence length="453" mass="50906">MNDTYGAGLQDPAPSTSVEHNQNAGHFSASDAPEATFNCTEAKLLLNQYAMIQEKWDNMRKDFLKAADERLTCALCHEFHGYDHDWKELFSGLVEMDFGAETLSGEIDGTKKGITLETVNAWLKKWDLMEEMYDKECKGSGCRQWEEGFVQTQQPEIDNKPDRIRRVNCDWMIQGTQAATSTDTSGWNTVDRSNGSRGSDRAQGGRGGGGGARGGRSGGAIGARDGGTRLCFNYNQPGHDRAIPKHFARHLGQTDDLVNMISILSIKLLPLLHTLLDFEDIETEDKENSDTFRPSPEVQTTPAPSTFAQVFQKSSELHGGYETRGLTELYKQWNAEIIKMMEVYDNRQKCQNCHESHECQNTAVQWIKWHSMMLRLKVESVDEAAFKILAILPRIIESEYHQRVSGTACRKSKQMRAKRSGERDAGNDRIDPETETEKCGEAYVKDAAGMKDI</sequence>
<organism evidence="2 3">
    <name type="scientific">Mollisia scopiformis</name>
    <name type="common">Conifer needle endophyte fungus</name>
    <name type="synonym">Phialocephala scopiformis</name>
    <dbReference type="NCBI Taxonomy" id="149040"/>
    <lineage>
        <taxon>Eukaryota</taxon>
        <taxon>Fungi</taxon>
        <taxon>Dikarya</taxon>
        <taxon>Ascomycota</taxon>
        <taxon>Pezizomycotina</taxon>
        <taxon>Leotiomycetes</taxon>
        <taxon>Helotiales</taxon>
        <taxon>Mollisiaceae</taxon>
        <taxon>Mollisia</taxon>
    </lineage>
</organism>
<dbReference type="EMBL" id="KQ947435">
    <property type="protein sequence ID" value="KUJ08389.1"/>
    <property type="molecule type" value="Genomic_DNA"/>
</dbReference>
<feature type="compositionally biased region" description="Polar residues" evidence="1">
    <location>
        <begin position="13"/>
        <end position="25"/>
    </location>
</feature>
<evidence type="ECO:0000256" key="1">
    <source>
        <dbReference type="SAM" id="MobiDB-lite"/>
    </source>
</evidence>
<proteinExistence type="predicted"/>
<dbReference type="InParanoid" id="A0A132B8R8"/>
<feature type="region of interest" description="Disordered" evidence="1">
    <location>
        <begin position="407"/>
        <end position="453"/>
    </location>
</feature>
<gene>
    <name evidence="2" type="ORF">LY89DRAFT_741759</name>
</gene>
<feature type="compositionally biased region" description="Basic and acidic residues" evidence="1">
    <location>
        <begin position="419"/>
        <end position="453"/>
    </location>
</feature>
<dbReference type="KEGG" id="psco:LY89DRAFT_741759"/>
<feature type="region of interest" description="Disordered" evidence="1">
    <location>
        <begin position="1"/>
        <end position="30"/>
    </location>
</feature>
<evidence type="ECO:0000313" key="3">
    <source>
        <dbReference type="Proteomes" id="UP000070700"/>
    </source>
</evidence>
<feature type="compositionally biased region" description="Polar residues" evidence="1">
    <location>
        <begin position="178"/>
        <end position="193"/>
    </location>
</feature>
<feature type="compositionally biased region" description="Gly residues" evidence="1">
    <location>
        <begin position="204"/>
        <end position="221"/>
    </location>
</feature>
<reference evidence="2 3" key="1">
    <citation type="submission" date="2015-10" db="EMBL/GenBank/DDBJ databases">
        <title>Full genome of DAOMC 229536 Phialocephala scopiformis, a fungal endophyte of spruce producing the potent anti-insectan compound rugulosin.</title>
        <authorList>
            <consortium name="DOE Joint Genome Institute"/>
            <person name="Walker A.K."/>
            <person name="Frasz S.L."/>
            <person name="Seifert K.A."/>
            <person name="Miller J.D."/>
            <person name="Mondo S.J."/>
            <person name="Labutti K."/>
            <person name="Lipzen A."/>
            <person name="Dockter R."/>
            <person name="Kennedy M."/>
            <person name="Grigoriev I.V."/>
            <person name="Spatafora J.W."/>
        </authorList>
    </citation>
    <scope>NUCLEOTIDE SEQUENCE [LARGE SCALE GENOMIC DNA]</scope>
    <source>
        <strain evidence="2 3">CBS 120377</strain>
    </source>
</reference>